<name>A0A2T3AS72_AMORE</name>
<protein>
    <recommendedName>
        <fullName evidence="2 12">Dihydrolipoyl dehydrogenase</fullName>
        <ecNumber evidence="2 12">1.8.1.4</ecNumber>
    </recommendedName>
</protein>
<evidence type="ECO:0000256" key="6">
    <source>
        <dbReference type="ARBA" id="ARBA00023027"/>
    </source>
</evidence>
<dbReference type="PANTHER" id="PTHR22912">
    <property type="entry name" value="DISULFIDE OXIDOREDUCTASE"/>
    <property type="match status" value="1"/>
</dbReference>
<evidence type="ECO:0000313" key="15">
    <source>
        <dbReference type="EMBL" id="PSS09225.1"/>
    </source>
</evidence>
<dbReference type="GO" id="GO:0045333">
    <property type="term" value="P:cellular respiration"/>
    <property type="evidence" value="ECO:0007669"/>
    <property type="project" value="UniProtKB-ARBA"/>
</dbReference>
<dbReference type="InterPro" id="IPR012999">
    <property type="entry name" value="Pyr_OxRdtase_I_AS"/>
</dbReference>
<evidence type="ECO:0000256" key="1">
    <source>
        <dbReference type="ARBA" id="ARBA00007532"/>
    </source>
</evidence>
<comment type="cofactor">
    <cofactor evidence="10 12">
        <name>FAD</name>
        <dbReference type="ChEBI" id="CHEBI:57692"/>
    </cofactor>
    <text evidence="10 12">Binds 1 FAD per subunit.</text>
</comment>
<dbReference type="InterPro" id="IPR036188">
    <property type="entry name" value="FAD/NAD-bd_sf"/>
</dbReference>
<keyword evidence="6 10" id="KW-0520">NAD</keyword>
<feature type="domain" description="FAD/NAD(P)-binding" evidence="14">
    <location>
        <begin position="47"/>
        <end position="372"/>
    </location>
</feature>
<evidence type="ECO:0000256" key="10">
    <source>
        <dbReference type="PIRSR" id="PIRSR000350-3"/>
    </source>
</evidence>
<evidence type="ECO:0000313" key="16">
    <source>
        <dbReference type="Proteomes" id="UP000241818"/>
    </source>
</evidence>
<keyword evidence="7" id="KW-1015">Disulfide bond</keyword>
<dbReference type="FunCoup" id="A0A2T3AS72">
    <property type="interactions" value="1052"/>
</dbReference>
<keyword evidence="3 12" id="KW-0285">Flavoprotein</keyword>
<keyword evidence="16" id="KW-1185">Reference proteome</keyword>
<dbReference type="AlphaFoldDB" id="A0A2T3AS72"/>
<sequence length="510" mass="54387">MLRSLSVPRAAVRSAFKQSSSLPKVVAPSAIARLSKRSYATEAEERDLVIIGGGVAGYVAAIKAGQEGLKVTCIEKRGTLGGTCLNVGCIPSKALLNNSHLYHQILHDTKNRGIEVGDVKLNLEQLMKSKDTAVAGLTKGVEFLFKKNNVEYIKGTGSFVNEHEIKVNLSEGGERSVVGKNIIIATGSEATPFPGLEVDEKRIVTSTGALALEKVPESMVVIGGGIIGLEMGSVWSRLGAKVTVVEYLGQIGGPGMDSEISKSAQKILKKQGIDFKLNTKVLGGDVSGDKIKLEVEAAKGGKNETLEAEVVLVAIGRRPYTAGLGLENIGLETDERGRLVIDSEYRTKIPHIRVVGDCTFGPMLAHKAEEEAVAVVEYIKKGYGHVNYGAIPSVMYTHPEVAWVGQNEQELKAAGVKYKIGTFPFSANSRAKTNLDTEGMVKMIVDAETDRILGIHIIGPGAGEMIAEGTLAIEYGASSEDIGRTSHAHPTLSEAFKEAAMNCYSSAIHF</sequence>
<dbReference type="GO" id="GO:0004148">
    <property type="term" value="F:dihydrolipoyl dehydrogenase (NADH) activity"/>
    <property type="evidence" value="ECO:0007669"/>
    <property type="project" value="UniProtKB-EC"/>
</dbReference>
<dbReference type="Proteomes" id="UP000241818">
    <property type="component" value="Unassembled WGS sequence"/>
</dbReference>
<dbReference type="InterPro" id="IPR004099">
    <property type="entry name" value="Pyr_nucl-diS_OxRdtase_dimer"/>
</dbReference>
<dbReference type="InterPro" id="IPR006258">
    <property type="entry name" value="Lipoamide_DH"/>
</dbReference>
<dbReference type="PRINTS" id="PR00368">
    <property type="entry name" value="FADPNR"/>
</dbReference>
<dbReference type="PROSITE" id="PS00076">
    <property type="entry name" value="PYRIDINE_REDOX_1"/>
    <property type="match status" value="1"/>
</dbReference>
<evidence type="ECO:0000256" key="3">
    <source>
        <dbReference type="ARBA" id="ARBA00022630"/>
    </source>
</evidence>
<evidence type="ECO:0000259" key="14">
    <source>
        <dbReference type="Pfam" id="PF07992"/>
    </source>
</evidence>
<comment type="similarity">
    <text evidence="1 12">Belongs to the class-I pyridine nucleotide-disulfide oxidoreductase family.</text>
</comment>
<keyword evidence="5 12" id="KW-0560">Oxidoreductase</keyword>
<evidence type="ECO:0000256" key="11">
    <source>
        <dbReference type="PIRSR" id="PIRSR000350-4"/>
    </source>
</evidence>
<keyword evidence="10" id="KW-0547">Nucleotide-binding</keyword>
<dbReference type="InterPro" id="IPR016156">
    <property type="entry name" value="FAD/NAD-linked_Rdtase_dimer_sf"/>
</dbReference>
<feature type="binding site" evidence="10">
    <location>
        <begin position="363"/>
        <end position="366"/>
    </location>
    <ligand>
        <name>FAD</name>
        <dbReference type="ChEBI" id="CHEBI:57692"/>
    </ligand>
</feature>
<keyword evidence="4 10" id="KW-0274">FAD</keyword>
<feature type="disulfide bond" description="Redox-active" evidence="11">
    <location>
        <begin position="84"/>
        <end position="89"/>
    </location>
</feature>
<feature type="binding site" evidence="10">
    <location>
        <begin position="186"/>
        <end position="188"/>
    </location>
    <ligand>
        <name>FAD</name>
        <dbReference type="ChEBI" id="CHEBI:57692"/>
    </ligand>
</feature>
<feature type="active site" description="Proton acceptor" evidence="9">
    <location>
        <position position="489"/>
    </location>
</feature>
<comment type="miscellaneous">
    <text evidence="12">The active site is a redox-active disulfide bond.</text>
</comment>
<dbReference type="GO" id="GO:0006103">
    <property type="term" value="P:2-oxoglutarate metabolic process"/>
    <property type="evidence" value="ECO:0007669"/>
    <property type="project" value="TreeGrafter"/>
</dbReference>
<gene>
    <name evidence="15" type="ORF">M430DRAFT_146943</name>
</gene>
<dbReference type="GO" id="GO:0005759">
    <property type="term" value="C:mitochondrial matrix"/>
    <property type="evidence" value="ECO:0007669"/>
    <property type="project" value="UniProtKB-ARBA"/>
</dbReference>
<feature type="binding site" evidence="10">
    <location>
        <begin position="223"/>
        <end position="230"/>
    </location>
    <ligand>
        <name>NAD(+)</name>
        <dbReference type="ChEBI" id="CHEBI:57540"/>
    </ligand>
</feature>
<dbReference type="EC" id="1.8.1.4" evidence="2 12"/>
<dbReference type="PANTHER" id="PTHR22912:SF151">
    <property type="entry name" value="DIHYDROLIPOYL DEHYDROGENASE, MITOCHONDRIAL"/>
    <property type="match status" value="1"/>
</dbReference>
<dbReference type="Pfam" id="PF02852">
    <property type="entry name" value="Pyr_redox_dim"/>
    <property type="match status" value="1"/>
</dbReference>
<comment type="catalytic activity">
    <reaction evidence="12">
        <text>N(6)-[(R)-dihydrolipoyl]-L-lysyl-[protein] + NAD(+) = N(6)-[(R)-lipoyl]-L-lysyl-[protein] + NADH + H(+)</text>
        <dbReference type="Rhea" id="RHEA:15045"/>
        <dbReference type="Rhea" id="RHEA-COMP:10474"/>
        <dbReference type="Rhea" id="RHEA-COMP:10475"/>
        <dbReference type="ChEBI" id="CHEBI:15378"/>
        <dbReference type="ChEBI" id="CHEBI:57540"/>
        <dbReference type="ChEBI" id="CHEBI:57945"/>
        <dbReference type="ChEBI" id="CHEBI:83099"/>
        <dbReference type="ChEBI" id="CHEBI:83100"/>
        <dbReference type="EC" id="1.8.1.4"/>
    </reaction>
</comment>
<evidence type="ECO:0000256" key="2">
    <source>
        <dbReference type="ARBA" id="ARBA00012608"/>
    </source>
</evidence>
<feature type="domain" description="Pyridine nucleotide-disulphide oxidoreductase dimerisation" evidence="13">
    <location>
        <begin position="391"/>
        <end position="500"/>
    </location>
</feature>
<dbReference type="GO" id="GO:0050660">
    <property type="term" value="F:flavin adenine dinucleotide binding"/>
    <property type="evidence" value="ECO:0007669"/>
    <property type="project" value="InterPro"/>
</dbReference>
<feature type="binding site" evidence="10">
    <location>
        <position position="316"/>
    </location>
    <ligand>
        <name>NAD(+)</name>
        <dbReference type="ChEBI" id="CHEBI:57540"/>
    </ligand>
</feature>
<feature type="binding site" evidence="10">
    <location>
        <position position="357"/>
    </location>
    <ligand>
        <name>FAD</name>
        <dbReference type="ChEBI" id="CHEBI:57692"/>
    </ligand>
</feature>
<evidence type="ECO:0000256" key="8">
    <source>
        <dbReference type="ARBA" id="ARBA00023284"/>
    </source>
</evidence>
<dbReference type="Gene3D" id="3.50.50.60">
    <property type="entry name" value="FAD/NAD(P)-binding domain"/>
    <property type="match status" value="2"/>
</dbReference>
<proteinExistence type="inferred from homology"/>
<dbReference type="STRING" id="857342.A0A2T3AS72"/>
<accession>A0A2T3AS72</accession>
<dbReference type="InParanoid" id="A0A2T3AS72"/>
<feature type="binding site" evidence="10">
    <location>
        <position position="157"/>
    </location>
    <ligand>
        <name>FAD</name>
        <dbReference type="ChEBI" id="CHEBI:57692"/>
    </ligand>
</feature>
<feature type="binding site" evidence="10">
    <location>
        <position position="93"/>
    </location>
    <ligand>
        <name>FAD</name>
        <dbReference type="ChEBI" id="CHEBI:57692"/>
    </ligand>
</feature>
<dbReference type="Pfam" id="PF07992">
    <property type="entry name" value="Pyr_redox_2"/>
    <property type="match status" value="1"/>
</dbReference>
<dbReference type="PRINTS" id="PR00411">
    <property type="entry name" value="PNDRDTASEI"/>
</dbReference>
<evidence type="ECO:0000256" key="9">
    <source>
        <dbReference type="PIRSR" id="PIRSR000350-2"/>
    </source>
</evidence>
<dbReference type="RefSeq" id="XP_024717523.1">
    <property type="nucleotide sequence ID" value="XM_024863040.1"/>
</dbReference>
<evidence type="ECO:0000256" key="12">
    <source>
        <dbReference type="RuleBase" id="RU003692"/>
    </source>
</evidence>
<dbReference type="EMBL" id="KZ679017">
    <property type="protein sequence ID" value="PSS09225.1"/>
    <property type="molecule type" value="Genomic_DNA"/>
</dbReference>
<dbReference type="SUPFAM" id="SSF55424">
    <property type="entry name" value="FAD/NAD-linked reductases, dimerisation (C-terminal) domain"/>
    <property type="match status" value="1"/>
</dbReference>
<dbReference type="InterPro" id="IPR023753">
    <property type="entry name" value="FAD/NAD-binding_dom"/>
</dbReference>
<dbReference type="OrthoDB" id="361797at2759"/>
<dbReference type="FunFam" id="3.50.50.60:FF:000025">
    <property type="entry name" value="Dihydrolipoyl dehydrogenase"/>
    <property type="match status" value="1"/>
</dbReference>
<dbReference type="GeneID" id="36571121"/>
<dbReference type="Gene3D" id="3.30.390.30">
    <property type="match status" value="1"/>
</dbReference>
<evidence type="ECO:0000256" key="4">
    <source>
        <dbReference type="ARBA" id="ARBA00022827"/>
    </source>
</evidence>
<dbReference type="GO" id="GO:0045252">
    <property type="term" value="C:oxoglutarate dehydrogenase complex"/>
    <property type="evidence" value="ECO:0007669"/>
    <property type="project" value="TreeGrafter"/>
</dbReference>
<dbReference type="NCBIfam" id="TIGR01350">
    <property type="entry name" value="lipoamide_DH"/>
    <property type="match status" value="1"/>
</dbReference>
<organism evidence="15 16">
    <name type="scientific">Amorphotheca resinae ATCC 22711</name>
    <dbReference type="NCBI Taxonomy" id="857342"/>
    <lineage>
        <taxon>Eukaryota</taxon>
        <taxon>Fungi</taxon>
        <taxon>Dikarya</taxon>
        <taxon>Ascomycota</taxon>
        <taxon>Pezizomycotina</taxon>
        <taxon>Leotiomycetes</taxon>
        <taxon>Helotiales</taxon>
        <taxon>Amorphothecaceae</taxon>
        <taxon>Amorphotheca</taxon>
    </lineage>
</organism>
<dbReference type="InterPro" id="IPR001100">
    <property type="entry name" value="Pyr_nuc-diS_OxRdtase"/>
</dbReference>
<dbReference type="InterPro" id="IPR050151">
    <property type="entry name" value="Class-I_Pyr_Nuc-Dis_Oxidored"/>
</dbReference>
<dbReference type="FunFam" id="3.30.390.30:FF:000001">
    <property type="entry name" value="Dihydrolipoyl dehydrogenase"/>
    <property type="match status" value="1"/>
</dbReference>
<evidence type="ECO:0000256" key="7">
    <source>
        <dbReference type="ARBA" id="ARBA00023157"/>
    </source>
</evidence>
<evidence type="ECO:0000256" key="5">
    <source>
        <dbReference type="ARBA" id="ARBA00023002"/>
    </source>
</evidence>
<dbReference type="PIRSF" id="PIRSF000350">
    <property type="entry name" value="Mercury_reductase_MerA"/>
    <property type="match status" value="1"/>
</dbReference>
<keyword evidence="8 12" id="KW-0676">Redox-active center</keyword>
<dbReference type="SUPFAM" id="SSF51905">
    <property type="entry name" value="FAD/NAD(P)-binding domain"/>
    <property type="match status" value="1"/>
</dbReference>
<evidence type="ECO:0000259" key="13">
    <source>
        <dbReference type="Pfam" id="PF02852"/>
    </source>
</evidence>
<reference evidence="15 16" key="1">
    <citation type="journal article" date="2018" name="New Phytol.">
        <title>Comparative genomics and transcriptomics depict ericoid mycorrhizal fungi as versatile saprotrophs and plant mutualists.</title>
        <authorList>
            <person name="Martino E."/>
            <person name="Morin E."/>
            <person name="Grelet G.A."/>
            <person name="Kuo A."/>
            <person name="Kohler A."/>
            <person name="Daghino S."/>
            <person name="Barry K.W."/>
            <person name="Cichocki N."/>
            <person name="Clum A."/>
            <person name="Dockter R.B."/>
            <person name="Hainaut M."/>
            <person name="Kuo R.C."/>
            <person name="LaButti K."/>
            <person name="Lindahl B.D."/>
            <person name="Lindquist E.A."/>
            <person name="Lipzen A."/>
            <person name="Khouja H.R."/>
            <person name="Magnuson J."/>
            <person name="Murat C."/>
            <person name="Ohm R.A."/>
            <person name="Singer S.W."/>
            <person name="Spatafora J.W."/>
            <person name="Wang M."/>
            <person name="Veneault-Fourrey C."/>
            <person name="Henrissat B."/>
            <person name="Grigoriev I.V."/>
            <person name="Martin F.M."/>
            <person name="Perotto S."/>
        </authorList>
    </citation>
    <scope>NUCLEOTIDE SEQUENCE [LARGE SCALE GENOMIC DNA]</scope>
    <source>
        <strain evidence="15 16">ATCC 22711</strain>
    </source>
</reference>
<feature type="binding site" evidence="10">
    <location>
        <position position="246"/>
    </location>
    <ligand>
        <name>NAD(+)</name>
        <dbReference type="ChEBI" id="CHEBI:57540"/>
    </ligand>
</feature>
<dbReference type="GO" id="GO:0045254">
    <property type="term" value="C:pyruvate dehydrogenase complex"/>
    <property type="evidence" value="ECO:0007669"/>
    <property type="project" value="UniProtKB-ARBA"/>
</dbReference>